<evidence type="ECO:0000313" key="1">
    <source>
        <dbReference type="EMBL" id="MBX35653.1"/>
    </source>
</evidence>
<protein>
    <submittedName>
        <fullName evidence="1">Uncharacterized protein</fullName>
    </submittedName>
</protein>
<accession>A0A2P2MZL4</accession>
<dbReference type="EMBL" id="GGEC01055169">
    <property type="protein sequence ID" value="MBX35653.1"/>
    <property type="molecule type" value="Transcribed_RNA"/>
</dbReference>
<dbReference type="AlphaFoldDB" id="A0A2P2MZL4"/>
<reference evidence="1" key="1">
    <citation type="submission" date="2018-02" db="EMBL/GenBank/DDBJ databases">
        <title>Rhizophora mucronata_Transcriptome.</title>
        <authorList>
            <person name="Meera S.P."/>
            <person name="Sreeshan A."/>
            <person name="Augustine A."/>
        </authorList>
    </citation>
    <scope>NUCLEOTIDE SEQUENCE</scope>
    <source>
        <tissue evidence="1">Leaf</tissue>
    </source>
</reference>
<name>A0A2P2MZL4_RHIMU</name>
<organism evidence="1">
    <name type="scientific">Rhizophora mucronata</name>
    <name type="common">Asiatic mangrove</name>
    <dbReference type="NCBI Taxonomy" id="61149"/>
    <lineage>
        <taxon>Eukaryota</taxon>
        <taxon>Viridiplantae</taxon>
        <taxon>Streptophyta</taxon>
        <taxon>Embryophyta</taxon>
        <taxon>Tracheophyta</taxon>
        <taxon>Spermatophyta</taxon>
        <taxon>Magnoliopsida</taxon>
        <taxon>eudicotyledons</taxon>
        <taxon>Gunneridae</taxon>
        <taxon>Pentapetalae</taxon>
        <taxon>rosids</taxon>
        <taxon>fabids</taxon>
        <taxon>Malpighiales</taxon>
        <taxon>Rhizophoraceae</taxon>
        <taxon>Rhizophora</taxon>
    </lineage>
</organism>
<proteinExistence type="predicted"/>
<sequence>MISQSLDLSLNSVSTAFFLIHWQNATDPN</sequence>